<feature type="transmembrane region" description="Helical" evidence="1">
    <location>
        <begin position="236"/>
        <end position="257"/>
    </location>
</feature>
<keyword evidence="1" id="KW-0812">Transmembrane</keyword>
<feature type="transmembrane region" description="Helical" evidence="1">
    <location>
        <begin position="137"/>
        <end position="156"/>
    </location>
</feature>
<evidence type="ECO:0000313" key="4">
    <source>
        <dbReference type="Proteomes" id="UP000307087"/>
    </source>
</evidence>
<reference evidence="3 4" key="1">
    <citation type="journal article" date="2009" name="Int. J. Syst. Evol. Microbiol.">
        <title>Nocardioides caeni sp. nov., isolated from wastewater.</title>
        <authorList>
            <person name="Yoon J.H."/>
            <person name="Kang S.J."/>
            <person name="Park S."/>
            <person name="Kim W."/>
            <person name="Oh T.K."/>
        </authorList>
    </citation>
    <scope>NUCLEOTIDE SEQUENCE [LARGE SCALE GENOMIC DNA]</scope>
    <source>
        <strain evidence="3 4">DSM 23134</strain>
    </source>
</reference>
<name>A0A4S8N400_9ACTN</name>
<feature type="domain" description="DUF1206" evidence="2">
    <location>
        <begin position="141"/>
        <end position="207"/>
    </location>
</feature>
<feature type="non-terminal residue" evidence="3">
    <location>
        <position position="306"/>
    </location>
</feature>
<dbReference type="OrthoDB" id="4552598at2"/>
<dbReference type="Pfam" id="PF06724">
    <property type="entry name" value="DUF1206"/>
    <property type="match status" value="3"/>
</dbReference>
<feature type="domain" description="DUF1206" evidence="2">
    <location>
        <begin position="235"/>
        <end position="302"/>
    </location>
</feature>
<feature type="transmembrane region" description="Helical" evidence="1">
    <location>
        <begin position="94"/>
        <end position="116"/>
    </location>
</feature>
<feature type="domain" description="DUF1206" evidence="2">
    <location>
        <begin position="57"/>
        <end position="123"/>
    </location>
</feature>
<sequence>MLPHPGMTAPVRGTAHSRRGVVRMGDGERGGNAGGGRADDLARQARDHPVLEYVARFGMAAYGVVYLLVAWLAAQLSLGDPSGSASGEGALQELASQPAGGIVLWAVAAGLAGLAVRQGFEAVGGHRDEEGPRRWGLGAASAVRGCVFAVLAFLAVRTAVGSGGSGGSGGTGGLTADLLRLPLGPAIVVAVGLVVIGVGGASAWRGLGDRWRRDLEVDGQTGQVGRAVTVLARTGYVARGAAFGLIGALFVRAGLTHDPDESGGLDRAIVELRDEPFGPWLLVGIAAGLGCYGVYHVARGWWMRND</sequence>
<comment type="caution">
    <text evidence="3">The sequence shown here is derived from an EMBL/GenBank/DDBJ whole genome shotgun (WGS) entry which is preliminary data.</text>
</comment>
<feature type="transmembrane region" description="Helical" evidence="1">
    <location>
        <begin position="277"/>
        <end position="298"/>
    </location>
</feature>
<gene>
    <name evidence="3" type="ORF">E9934_15750</name>
</gene>
<feature type="transmembrane region" description="Helical" evidence="1">
    <location>
        <begin position="53"/>
        <end position="74"/>
    </location>
</feature>
<accession>A0A4S8N400</accession>
<evidence type="ECO:0000256" key="1">
    <source>
        <dbReference type="SAM" id="Phobius"/>
    </source>
</evidence>
<proteinExistence type="predicted"/>
<organism evidence="3 4">
    <name type="scientific">Nocardioides caeni</name>
    <dbReference type="NCBI Taxonomy" id="574700"/>
    <lineage>
        <taxon>Bacteria</taxon>
        <taxon>Bacillati</taxon>
        <taxon>Actinomycetota</taxon>
        <taxon>Actinomycetes</taxon>
        <taxon>Propionibacteriales</taxon>
        <taxon>Nocardioidaceae</taxon>
        <taxon>Nocardioides</taxon>
    </lineage>
</organism>
<keyword evidence="4" id="KW-1185">Reference proteome</keyword>
<dbReference type="RefSeq" id="WP_136563857.1">
    <property type="nucleotide sequence ID" value="NZ_BAABLS010000009.1"/>
</dbReference>
<keyword evidence="1" id="KW-0472">Membrane</keyword>
<protein>
    <submittedName>
        <fullName evidence="3">DUF1206 domain-containing protein</fullName>
    </submittedName>
</protein>
<feature type="transmembrane region" description="Helical" evidence="1">
    <location>
        <begin position="183"/>
        <end position="204"/>
    </location>
</feature>
<evidence type="ECO:0000313" key="3">
    <source>
        <dbReference type="EMBL" id="THV09394.1"/>
    </source>
</evidence>
<dbReference type="AlphaFoldDB" id="A0A4S8N400"/>
<dbReference type="InterPro" id="IPR009597">
    <property type="entry name" value="DUF1206"/>
</dbReference>
<evidence type="ECO:0000259" key="2">
    <source>
        <dbReference type="Pfam" id="PF06724"/>
    </source>
</evidence>
<keyword evidence="1" id="KW-1133">Transmembrane helix</keyword>
<dbReference type="Proteomes" id="UP000307087">
    <property type="component" value="Unassembled WGS sequence"/>
</dbReference>
<dbReference type="EMBL" id="STGW01000013">
    <property type="protein sequence ID" value="THV09394.1"/>
    <property type="molecule type" value="Genomic_DNA"/>
</dbReference>